<name>A0A1F7YB81_9BACT</name>
<dbReference type="PANTHER" id="PTHR33713">
    <property type="entry name" value="ANTITOXIN YAFN-RELATED"/>
    <property type="match status" value="1"/>
</dbReference>
<dbReference type="InterPro" id="IPR051405">
    <property type="entry name" value="phD/YefM_antitoxin"/>
</dbReference>
<protein>
    <recommendedName>
        <fullName evidence="2">Antitoxin</fullName>
    </recommendedName>
</protein>
<sequence length="100" mass="11460">MIIPTEDNTKTISDLREKTTEILLALNQTQEPQFVFYKSRPKAVLLAIEKYKSLMELLENYQDALDASEVISDAKAKNEKLYSFIQTAKIVGYKIKKKSS</sequence>
<proteinExistence type="inferred from homology"/>
<accession>A0A1F7YB81</accession>
<dbReference type="InterPro" id="IPR036165">
    <property type="entry name" value="YefM-like_sf"/>
</dbReference>
<evidence type="ECO:0000256" key="2">
    <source>
        <dbReference type="RuleBase" id="RU362080"/>
    </source>
</evidence>
<evidence type="ECO:0000313" key="4">
    <source>
        <dbReference type="Proteomes" id="UP000178851"/>
    </source>
</evidence>
<dbReference type="PANTHER" id="PTHR33713:SF10">
    <property type="entry name" value="ANTITOXIN YAFN"/>
    <property type="match status" value="1"/>
</dbReference>
<evidence type="ECO:0000256" key="1">
    <source>
        <dbReference type="ARBA" id="ARBA00009981"/>
    </source>
</evidence>
<dbReference type="Proteomes" id="UP000178851">
    <property type="component" value="Unassembled WGS sequence"/>
</dbReference>
<dbReference type="Pfam" id="PF02604">
    <property type="entry name" value="PhdYeFM_antitox"/>
    <property type="match status" value="1"/>
</dbReference>
<organism evidence="3 4">
    <name type="scientific">Candidatus Woesebacteria bacterium RIFCSPHIGHO2_01_FULL_39_28</name>
    <dbReference type="NCBI Taxonomy" id="1802496"/>
    <lineage>
        <taxon>Bacteria</taxon>
        <taxon>Candidatus Woeseibacteriota</taxon>
    </lineage>
</organism>
<gene>
    <name evidence="3" type="ORF">A2627_03450</name>
</gene>
<evidence type="ECO:0000313" key="3">
    <source>
        <dbReference type="EMBL" id="OGM24552.1"/>
    </source>
</evidence>
<dbReference type="AlphaFoldDB" id="A0A1F7YB81"/>
<dbReference type="SUPFAM" id="SSF143120">
    <property type="entry name" value="YefM-like"/>
    <property type="match status" value="1"/>
</dbReference>
<reference evidence="3 4" key="1">
    <citation type="journal article" date="2016" name="Nat. Commun.">
        <title>Thousands of microbial genomes shed light on interconnected biogeochemical processes in an aquifer system.</title>
        <authorList>
            <person name="Anantharaman K."/>
            <person name="Brown C.T."/>
            <person name="Hug L.A."/>
            <person name="Sharon I."/>
            <person name="Castelle C.J."/>
            <person name="Probst A.J."/>
            <person name="Thomas B.C."/>
            <person name="Singh A."/>
            <person name="Wilkins M.J."/>
            <person name="Karaoz U."/>
            <person name="Brodie E.L."/>
            <person name="Williams K.H."/>
            <person name="Hubbard S.S."/>
            <person name="Banfield J.F."/>
        </authorList>
    </citation>
    <scope>NUCLEOTIDE SEQUENCE [LARGE SCALE GENOMIC DNA]</scope>
</reference>
<dbReference type="NCBIfam" id="TIGR01552">
    <property type="entry name" value="phd_fam"/>
    <property type="match status" value="1"/>
</dbReference>
<dbReference type="InterPro" id="IPR006442">
    <property type="entry name" value="Antitoxin_Phd/YefM"/>
</dbReference>
<comment type="similarity">
    <text evidence="1 2">Belongs to the phD/YefM antitoxin family.</text>
</comment>
<dbReference type="Gene3D" id="3.40.1620.10">
    <property type="entry name" value="YefM-like domain"/>
    <property type="match status" value="1"/>
</dbReference>
<comment type="function">
    <text evidence="2">Antitoxin component of a type II toxin-antitoxin (TA) system.</text>
</comment>
<dbReference type="EMBL" id="MGGI01000027">
    <property type="protein sequence ID" value="OGM24552.1"/>
    <property type="molecule type" value="Genomic_DNA"/>
</dbReference>
<comment type="caution">
    <text evidence="3">The sequence shown here is derived from an EMBL/GenBank/DDBJ whole genome shotgun (WGS) entry which is preliminary data.</text>
</comment>